<proteinExistence type="predicted"/>
<feature type="compositionally biased region" description="Pro residues" evidence="1">
    <location>
        <begin position="77"/>
        <end position="86"/>
    </location>
</feature>
<dbReference type="EMBL" id="PGCI01000052">
    <property type="protein sequence ID" value="PLW45027.1"/>
    <property type="molecule type" value="Genomic_DNA"/>
</dbReference>
<sequence>MGSILKQRIIEGYASDGFCQSLKAVLPLRDSCFKRERLLYVDNRLLVPRSKDLLHQLITHKGPNHRTNRQDADPDDPPNPPLQLGD</sequence>
<organism evidence="2 3">
    <name type="scientific">Puccinia coronata f. sp. avenae</name>
    <dbReference type="NCBI Taxonomy" id="200324"/>
    <lineage>
        <taxon>Eukaryota</taxon>
        <taxon>Fungi</taxon>
        <taxon>Dikarya</taxon>
        <taxon>Basidiomycota</taxon>
        <taxon>Pucciniomycotina</taxon>
        <taxon>Pucciniomycetes</taxon>
        <taxon>Pucciniales</taxon>
        <taxon>Pucciniaceae</taxon>
        <taxon>Puccinia</taxon>
    </lineage>
</organism>
<gene>
    <name evidence="2" type="ORF">PCASD_06928</name>
</gene>
<dbReference type="Proteomes" id="UP000235392">
    <property type="component" value="Unassembled WGS sequence"/>
</dbReference>
<reference evidence="2 3" key="1">
    <citation type="submission" date="2017-11" db="EMBL/GenBank/DDBJ databases">
        <title>De novo assembly and phasing of dikaryotic genomes from two isolates of Puccinia coronata f. sp. avenae, the causal agent of oat crown rust.</title>
        <authorList>
            <person name="Miller M.E."/>
            <person name="Zhang Y."/>
            <person name="Omidvar V."/>
            <person name="Sperschneider J."/>
            <person name="Schwessinger B."/>
            <person name="Raley C."/>
            <person name="Palmer J.M."/>
            <person name="Garnica D."/>
            <person name="Upadhyaya N."/>
            <person name="Rathjen J."/>
            <person name="Taylor J.M."/>
            <person name="Park R.F."/>
            <person name="Dodds P.N."/>
            <person name="Hirsch C.D."/>
            <person name="Kianian S.F."/>
            <person name="Figueroa M."/>
        </authorList>
    </citation>
    <scope>NUCLEOTIDE SEQUENCE [LARGE SCALE GENOMIC DNA]</scope>
    <source>
        <strain evidence="2">12SD80</strain>
    </source>
</reference>
<evidence type="ECO:0000313" key="3">
    <source>
        <dbReference type="Proteomes" id="UP000235392"/>
    </source>
</evidence>
<accession>A0A2N5V4V3</accession>
<evidence type="ECO:0000256" key="1">
    <source>
        <dbReference type="SAM" id="MobiDB-lite"/>
    </source>
</evidence>
<feature type="region of interest" description="Disordered" evidence="1">
    <location>
        <begin position="59"/>
        <end position="86"/>
    </location>
</feature>
<name>A0A2N5V4V3_9BASI</name>
<protein>
    <submittedName>
        <fullName evidence="2">Uncharacterized protein</fullName>
    </submittedName>
</protein>
<evidence type="ECO:0000313" key="2">
    <source>
        <dbReference type="EMBL" id="PLW45027.1"/>
    </source>
</evidence>
<dbReference type="AlphaFoldDB" id="A0A2N5V4V3"/>
<comment type="caution">
    <text evidence="2">The sequence shown here is derived from an EMBL/GenBank/DDBJ whole genome shotgun (WGS) entry which is preliminary data.</text>
</comment>